<dbReference type="InterPro" id="IPR013945">
    <property type="entry name" value="Pkr1"/>
</dbReference>
<evidence type="ECO:0000313" key="4">
    <source>
        <dbReference type="Proteomes" id="UP000309340"/>
    </source>
</evidence>
<feature type="transmembrane region" description="Helical" evidence="2">
    <location>
        <begin position="48"/>
        <end position="66"/>
    </location>
</feature>
<name>A0A4U0Y059_9PEZI</name>
<feature type="transmembrane region" description="Helical" evidence="2">
    <location>
        <begin position="20"/>
        <end position="41"/>
    </location>
</feature>
<feature type="compositionally biased region" description="Low complexity" evidence="1">
    <location>
        <begin position="156"/>
        <end position="172"/>
    </location>
</feature>
<reference evidence="3 4" key="1">
    <citation type="submission" date="2017-03" db="EMBL/GenBank/DDBJ databases">
        <title>Genomes of endolithic fungi from Antarctica.</title>
        <authorList>
            <person name="Coleine C."/>
            <person name="Masonjones S."/>
            <person name="Stajich J.E."/>
        </authorList>
    </citation>
    <scope>NUCLEOTIDE SEQUENCE [LARGE SCALE GENOMIC DNA]</scope>
    <source>
        <strain evidence="3 4">CCFEE 5184</strain>
    </source>
</reference>
<feature type="region of interest" description="Disordered" evidence="1">
    <location>
        <begin position="84"/>
        <end position="123"/>
    </location>
</feature>
<dbReference type="EMBL" id="NAJQ01000040">
    <property type="protein sequence ID" value="TKA82106.1"/>
    <property type="molecule type" value="Genomic_DNA"/>
</dbReference>
<dbReference type="Proteomes" id="UP000309340">
    <property type="component" value="Unassembled WGS sequence"/>
</dbReference>
<evidence type="ECO:0000256" key="2">
    <source>
        <dbReference type="SAM" id="Phobius"/>
    </source>
</evidence>
<dbReference type="AlphaFoldDB" id="A0A4U0Y059"/>
<evidence type="ECO:0000313" key="3">
    <source>
        <dbReference type="EMBL" id="TKA82106.1"/>
    </source>
</evidence>
<proteinExistence type="predicted"/>
<keyword evidence="2" id="KW-1133">Transmembrane helix</keyword>
<feature type="compositionally biased region" description="Acidic residues" evidence="1">
    <location>
        <begin position="103"/>
        <end position="116"/>
    </location>
</feature>
<feature type="compositionally biased region" description="Basic and acidic residues" evidence="1">
    <location>
        <begin position="179"/>
        <end position="188"/>
    </location>
</feature>
<gene>
    <name evidence="3" type="ORF">B0A55_01803</name>
</gene>
<feature type="compositionally biased region" description="Polar residues" evidence="1">
    <location>
        <begin position="141"/>
        <end position="155"/>
    </location>
</feature>
<organism evidence="3 4">
    <name type="scientific">Friedmanniomyces simplex</name>
    <dbReference type="NCBI Taxonomy" id="329884"/>
    <lineage>
        <taxon>Eukaryota</taxon>
        <taxon>Fungi</taxon>
        <taxon>Dikarya</taxon>
        <taxon>Ascomycota</taxon>
        <taxon>Pezizomycotina</taxon>
        <taxon>Dothideomycetes</taxon>
        <taxon>Dothideomycetidae</taxon>
        <taxon>Mycosphaerellales</taxon>
        <taxon>Teratosphaeriaceae</taxon>
        <taxon>Friedmanniomyces</taxon>
    </lineage>
</organism>
<feature type="region of interest" description="Disordered" evidence="1">
    <location>
        <begin position="138"/>
        <end position="205"/>
    </location>
</feature>
<dbReference type="PANTHER" id="PTHR28251">
    <property type="entry name" value="V-TYPE ATPASE ASSEMBLY FACTOR PKR1"/>
    <property type="match status" value="1"/>
</dbReference>
<accession>A0A4U0Y059</accession>
<keyword evidence="4" id="KW-1185">Reference proteome</keyword>
<dbReference type="GO" id="GO:0005789">
    <property type="term" value="C:endoplasmic reticulum membrane"/>
    <property type="evidence" value="ECO:0007669"/>
    <property type="project" value="TreeGrafter"/>
</dbReference>
<dbReference type="GO" id="GO:0070072">
    <property type="term" value="P:vacuolar proton-transporting V-type ATPase complex assembly"/>
    <property type="evidence" value="ECO:0007669"/>
    <property type="project" value="InterPro"/>
</dbReference>
<evidence type="ECO:0000256" key="1">
    <source>
        <dbReference type="SAM" id="MobiDB-lite"/>
    </source>
</evidence>
<comment type="caution">
    <text evidence="3">The sequence shown here is derived from an EMBL/GenBank/DDBJ whole genome shotgun (WGS) entry which is preliminary data.</text>
</comment>
<feature type="compositionally biased region" description="Basic and acidic residues" evidence="1">
    <location>
        <begin position="89"/>
        <end position="102"/>
    </location>
</feature>
<dbReference type="PANTHER" id="PTHR28251:SF1">
    <property type="entry name" value="V-TYPE ATPASE ASSEMBLY FACTOR PKR1"/>
    <property type="match status" value="1"/>
</dbReference>
<keyword evidence="2" id="KW-0472">Membrane</keyword>
<sequence>MADFLERLWGSVFAPGPTPTLVVATNVTFAALQALLLALFIGTYSIHFAILSVLCCGLWWSINWFANELRQAQTIEEEAERLRKQSAAGREREASGRGKVADSEADDEGEDTETETEIWPAMRDSLVSIEDAGEDVPARMQEQQTMGGAAHSTTPASTGEGAATSGAKAGEGLSAARQRKPESQDRSGDVSSSTDSEWEKVDGAR</sequence>
<dbReference type="Pfam" id="PF08636">
    <property type="entry name" value="Pkr1"/>
    <property type="match status" value="1"/>
</dbReference>
<protein>
    <submittedName>
        <fullName evidence="3">Uncharacterized protein</fullName>
    </submittedName>
</protein>
<keyword evidence="2" id="KW-0812">Transmembrane</keyword>
<dbReference type="OrthoDB" id="9626941at2759"/>